<name>Q5P8P8_AROAE</name>
<sequence length="39" mass="4578">MESYEHRDPWNKGKLVRRRRSSPKTSGHPYPSAERPRGA</sequence>
<dbReference type="EMBL" id="CR555306">
    <property type="protein sequence ID" value="CAI06311.1"/>
    <property type="molecule type" value="Genomic_DNA"/>
</dbReference>
<dbReference type="KEGG" id="eba:ebA360"/>
<evidence type="ECO:0000313" key="2">
    <source>
        <dbReference type="EMBL" id="CAI06311.1"/>
    </source>
</evidence>
<accession>Q5P8P8</accession>
<organism evidence="2 3">
    <name type="scientific">Aromatoleum aromaticum (strain DSM 19018 / LMG 30748 / EbN1)</name>
    <name type="common">Azoarcus sp. (strain EbN1)</name>
    <dbReference type="NCBI Taxonomy" id="76114"/>
    <lineage>
        <taxon>Bacteria</taxon>
        <taxon>Pseudomonadati</taxon>
        <taxon>Pseudomonadota</taxon>
        <taxon>Betaproteobacteria</taxon>
        <taxon>Rhodocyclales</taxon>
        <taxon>Rhodocyclaceae</taxon>
        <taxon>Aromatoleum</taxon>
    </lineage>
</organism>
<keyword evidence="3" id="KW-1185">Reference proteome</keyword>
<evidence type="ECO:0000256" key="1">
    <source>
        <dbReference type="SAM" id="MobiDB-lite"/>
    </source>
</evidence>
<proteinExistence type="predicted"/>
<feature type="compositionally biased region" description="Basic and acidic residues" evidence="1">
    <location>
        <begin position="1"/>
        <end position="11"/>
    </location>
</feature>
<gene>
    <name evidence="2" type="ORF">ebA360</name>
</gene>
<dbReference type="Proteomes" id="UP000006552">
    <property type="component" value="Chromosome"/>
</dbReference>
<feature type="region of interest" description="Disordered" evidence="1">
    <location>
        <begin position="1"/>
        <end position="39"/>
    </location>
</feature>
<reference evidence="2 3" key="1">
    <citation type="journal article" date="2005" name="Arch. Microbiol.">
        <title>The genome sequence of an anaerobic aromatic-degrading denitrifying bacterium, strain EbN1.</title>
        <authorList>
            <person name="Rabus R."/>
            <person name="Kube M."/>
            <person name="Heider J."/>
            <person name="Beck A."/>
            <person name="Heitmann K."/>
            <person name="Widdel F."/>
            <person name="Reinhardt R."/>
        </authorList>
    </citation>
    <scope>NUCLEOTIDE SEQUENCE [LARGE SCALE GENOMIC DNA]</scope>
    <source>
        <strain evidence="2 3">EbN1</strain>
    </source>
</reference>
<evidence type="ECO:0000313" key="3">
    <source>
        <dbReference type="Proteomes" id="UP000006552"/>
    </source>
</evidence>
<dbReference type="HOGENOM" id="CLU_3303906_0_0_4"/>
<protein>
    <submittedName>
        <fullName evidence="2">Uncharacterized protein</fullName>
    </submittedName>
</protein>
<dbReference type="AlphaFoldDB" id="Q5P8P8"/>